<sequence>MSDNMNSQKENMYPQVNIKALELAVKNIWSLSAMQKTDLGPINEKTKRLELNSRELTQSMHEYVTQLSVELKQLTNGELFQMVLQIDEAMQDPSLSEDDRNSLLQEREQLILKLSKDTDRVIVSFSGKSGQLAEKMSYVRNIVLAERLHDLIEQTKVQETELQADIKQKGEQRNKLNADRDKIIESQDVIRANNIADMFKDFIPSASDIDKLDLSDPKKEAIKQAIKQGMEITRKILGKVSEGLKYIDLADARTKLTDQIAQIIKDTDSLKTKLQAVTQRFSDLNNVMKIDSERDILLSEVNKVHQAWSLFSDQLHKLSGNKIEQSELGSLINGQVSFLDDLVTQYLDVK</sequence>
<reference evidence="2" key="1">
    <citation type="journal article" date="2024" name="Toxins">
        <title>Genome Sequence Analysis of Native Xenorhabdus Strains Isolated from Entomopathogenic Nematodes in Argentina.</title>
        <authorList>
            <person name="Palma L."/>
            <person name="Frizzo L."/>
            <person name="Kaiser S."/>
            <person name="Berry C."/>
            <person name="Caballero P."/>
            <person name="Bode H.B."/>
            <person name="Del Valle E.E."/>
        </authorList>
    </citation>
    <scope>NUCLEOTIDE SEQUENCE [LARGE SCALE GENOMIC DNA]</scope>
    <source>
        <strain evidence="2">12</strain>
    </source>
</reference>
<comment type="caution">
    <text evidence="1">The sequence shown here is derived from an EMBL/GenBank/DDBJ whole genome shotgun (WGS) entry which is preliminary data.</text>
</comment>
<dbReference type="NCBIfam" id="NF033927">
    <property type="entry name" value="alph_xenorhab_B"/>
    <property type="match status" value="1"/>
</dbReference>
<name>A0ABU4S9G8_9GAMM</name>
<dbReference type="Proteomes" id="UP001271890">
    <property type="component" value="Unassembled WGS sequence"/>
</dbReference>
<organism evidence="1 2">
    <name type="scientific">Xenorhabdus santafensis</name>
    <dbReference type="NCBI Taxonomy" id="2582833"/>
    <lineage>
        <taxon>Bacteria</taxon>
        <taxon>Pseudomonadati</taxon>
        <taxon>Pseudomonadota</taxon>
        <taxon>Gammaproteobacteria</taxon>
        <taxon>Enterobacterales</taxon>
        <taxon>Morganellaceae</taxon>
        <taxon>Xenorhabdus</taxon>
    </lineage>
</organism>
<dbReference type="EMBL" id="VCDN01000031">
    <property type="protein sequence ID" value="MDX7987453.1"/>
    <property type="molecule type" value="Genomic_DNA"/>
</dbReference>
<protein>
    <submittedName>
        <fullName evidence="1">XaxB</fullName>
    </submittedName>
</protein>
<dbReference type="InterPro" id="IPR047760">
    <property type="entry name" value="XaxB-like"/>
</dbReference>
<keyword evidence="2" id="KW-1185">Reference proteome</keyword>
<gene>
    <name evidence="1" type="ORF">FE392_08935</name>
</gene>
<dbReference type="RefSeq" id="WP_319929885.1">
    <property type="nucleotide sequence ID" value="NZ_VCDN01000031.1"/>
</dbReference>
<accession>A0ABU4S9G8</accession>
<evidence type="ECO:0000313" key="1">
    <source>
        <dbReference type="EMBL" id="MDX7987453.1"/>
    </source>
</evidence>
<proteinExistence type="predicted"/>
<evidence type="ECO:0000313" key="2">
    <source>
        <dbReference type="Proteomes" id="UP001271890"/>
    </source>
</evidence>